<evidence type="ECO:0000256" key="8">
    <source>
        <dbReference type="SAM" id="MobiDB-lite"/>
    </source>
</evidence>
<keyword evidence="6" id="KW-0067">ATP-binding</keyword>
<dbReference type="GO" id="GO:0030718">
    <property type="term" value="P:germ-line stem cell population maintenance"/>
    <property type="evidence" value="ECO:0007669"/>
    <property type="project" value="EnsemblMetazoa"/>
</dbReference>
<proteinExistence type="predicted"/>
<dbReference type="KEGG" id="dse:6616188"/>
<dbReference type="Pfam" id="PF00270">
    <property type="entry name" value="DEAD"/>
    <property type="match status" value="1"/>
</dbReference>
<gene>
    <name evidence="10" type="primary">Dsec\GM19244</name>
    <name evidence="10" type="ORF">Dsec_GM19244</name>
</gene>
<dbReference type="GO" id="GO:0003724">
    <property type="term" value="F:RNA helicase activity"/>
    <property type="evidence" value="ECO:0007669"/>
    <property type="project" value="UniProtKB-EC"/>
</dbReference>
<feature type="compositionally biased region" description="Low complexity" evidence="8">
    <location>
        <begin position="260"/>
        <end position="280"/>
    </location>
</feature>
<dbReference type="STRING" id="7238.B4I9Z3"/>
<evidence type="ECO:0000256" key="4">
    <source>
        <dbReference type="ARBA" id="ARBA00022801"/>
    </source>
</evidence>
<dbReference type="PANTHER" id="PTHR22655">
    <property type="entry name" value="ATP-DEPENDENT RNA HELICASE TDRD12-RELATED"/>
    <property type="match status" value="1"/>
</dbReference>
<feature type="region of interest" description="Disordered" evidence="8">
    <location>
        <begin position="258"/>
        <end position="288"/>
    </location>
</feature>
<dbReference type="GO" id="GO:0140693">
    <property type="term" value="F:molecular condensate scaffold activity"/>
    <property type="evidence" value="ECO:0007669"/>
    <property type="project" value="EnsemblMetazoa"/>
</dbReference>
<dbReference type="GO" id="GO:0003676">
    <property type="term" value="F:nucleic acid binding"/>
    <property type="evidence" value="ECO:0007669"/>
    <property type="project" value="InterPro"/>
</dbReference>
<feature type="region of interest" description="Disordered" evidence="8">
    <location>
        <begin position="180"/>
        <end position="215"/>
    </location>
</feature>
<dbReference type="GO" id="GO:0005524">
    <property type="term" value="F:ATP binding"/>
    <property type="evidence" value="ECO:0007669"/>
    <property type="project" value="UniProtKB-KW"/>
</dbReference>
<dbReference type="GO" id="GO:0016787">
    <property type="term" value="F:hydrolase activity"/>
    <property type="evidence" value="ECO:0007669"/>
    <property type="project" value="UniProtKB-KW"/>
</dbReference>
<feature type="domain" description="DEAD/DEAH-box helicase" evidence="9">
    <location>
        <begin position="409"/>
        <end position="585"/>
    </location>
</feature>
<dbReference type="SMR" id="B4I9Z3"/>
<dbReference type="AlphaFoldDB" id="B4I9Z3"/>
<dbReference type="GO" id="GO:0070725">
    <property type="term" value="C:Yb body"/>
    <property type="evidence" value="ECO:0007669"/>
    <property type="project" value="EnsemblMetazoa"/>
</dbReference>
<evidence type="ECO:0000256" key="3">
    <source>
        <dbReference type="ARBA" id="ARBA00022741"/>
    </source>
</evidence>
<evidence type="ECO:0000259" key="9">
    <source>
        <dbReference type="Pfam" id="PF00270"/>
    </source>
</evidence>
<keyword evidence="2" id="KW-0677">Repeat</keyword>
<evidence type="ECO:0000256" key="2">
    <source>
        <dbReference type="ARBA" id="ARBA00022737"/>
    </source>
</evidence>
<dbReference type="GO" id="GO:0048477">
    <property type="term" value="P:oogenesis"/>
    <property type="evidence" value="ECO:0007669"/>
    <property type="project" value="EnsemblMetazoa"/>
</dbReference>
<dbReference type="EMBL" id="CH480825">
    <property type="protein sequence ID" value="EDW44024.1"/>
    <property type="molecule type" value="Genomic_DNA"/>
</dbReference>
<comment type="catalytic activity">
    <reaction evidence="7">
        <text>ATP + H2O = ADP + phosphate + H(+)</text>
        <dbReference type="Rhea" id="RHEA:13065"/>
        <dbReference type="ChEBI" id="CHEBI:15377"/>
        <dbReference type="ChEBI" id="CHEBI:15378"/>
        <dbReference type="ChEBI" id="CHEBI:30616"/>
        <dbReference type="ChEBI" id="CHEBI:43474"/>
        <dbReference type="ChEBI" id="CHEBI:456216"/>
        <dbReference type="EC" id="3.6.4.13"/>
    </reaction>
</comment>
<evidence type="ECO:0000313" key="11">
    <source>
        <dbReference type="Proteomes" id="UP000001292"/>
    </source>
</evidence>
<protein>
    <recommendedName>
        <fullName evidence="1">RNA helicase</fullName>
        <ecNumber evidence="1">3.6.4.13</ecNumber>
    </recommendedName>
</protein>
<sequence>MKPIRDLQVPSFQVVSGVTTFTYASPTSGAASLDFLAHTLRKREANTGKTILICQHNREAERLKFDLAERDVNTILLPPHEAMIGQVLLLWSKGYINQALILCDDMLEHLGVVDANLVIHTTLPELNKFEERLKWLSISAGKAEMLVITPCDEENEKEGKGETELEVVQQTKPLKVDALNSKQLPEMKKNTAPTSSQDYKAEADAATPATIPNDNKEQEIYLSVEDATEKLLLSTSPDTSNSLDKSQLDQASSELGNTVPATVDASSPAAANAHAPGDSPFDTENPTKSADAEFQEWVKLVQNASKDMNLPPPPSVTIEEPLSSASSSDLRHQIDTTSLDSIRIVEDSPASLAVVPFSTERITYNNYGVLGWSRHAVVPCYNLAEAPDISTIIARAMQQMGVAKSRARAVQRFAWPHVSSGKSLLVVGNMQVGKTWSYLPTVCQRSHEDLLRRRDVDRGPTCIFVCPNQGQGKQIERWMSTLLRSLGSAAGFEDVVTHWDKSQVADIVRRLEKPVGILLTSVDLLLKLLTQHSVWKSKIFDAQAVKYIALDNLNDMVRVLPSDTMKLLKQLPKMFQLTQNKCQLLVSSRAWHTDLMVQHILPLMPDVLLLFDDALEASVYGGVQLDVRIVAEEPEKLDHLKALIAERRNFANEPAVVVCSTSTEVLLLRRKLQAIGVHAHTCESEARYSNVAEWRRQSPGGLLLVTDDVVPRLKCGKIPLLIHYSFANIWTRFKSRFSLFYANLKSPITRPVGQSVIFAKPTDVENIWRLCDFYMKHKLPRPIRMLEILSQRHLEEPHEPTSTRLCHQMAAFGDCLRYSCRYRHVMWRHEVLPPDHYPKNGRIRFLVLVCYSPAALAVRLSSQFPTAIRFLNFPMSTLGEQVQRHYEVEANRRMHPNPVPGEMAVLKNANRYERVDIVSVESDSLVVVQLLDTSTESFPYNTSKLYSCDEIFKDSPREAMDLRIIGLQPESLDRIWPDDARNLVRKEFFRRTHNKRSRLFDAVVESVIHRTIFVSNMYDDEGNDLLSFVTNRFRSHQEKRCQLKLDAMVRSSKDFPHM</sequence>
<dbReference type="GO" id="GO:0140990">
    <property type="term" value="P:primary piRNA processing"/>
    <property type="evidence" value="ECO:0007669"/>
    <property type="project" value="EnsemblMetazoa"/>
</dbReference>
<dbReference type="GO" id="GO:0042078">
    <property type="term" value="P:germ-line stem cell division"/>
    <property type="evidence" value="ECO:0007669"/>
    <property type="project" value="EnsemblMetazoa"/>
</dbReference>
<dbReference type="SUPFAM" id="SSF52540">
    <property type="entry name" value="P-loop containing nucleoside triphosphate hydrolases"/>
    <property type="match status" value="1"/>
</dbReference>
<dbReference type="Gene3D" id="3.40.50.300">
    <property type="entry name" value="P-loop containing nucleotide triphosphate hydrolases"/>
    <property type="match status" value="1"/>
</dbReference>
<dbReference type="InterPro" id="IPR011545">
    <property type="entry name" value="DEAD/DEAH_box_helicase_dom"/>
</dbReference>
<keyword evidence="5" id="KW-0347">Helicase</keyword>
<accession>B4I9Z3</accession>
<dbReference type="EC" id="3.6.4.13" evidence="1"/>
<dbReference type="PANTHER" id="PTHR22655:SF2">
    <property type="entry name" value="ATP-DEPENDENT RNA HELICASE TDRD12-RELATED"/>
    <property type="match status" value="1"/>
</dbReference>
<evidence type="ECO:0000256" key="7">
    <source>
        <dbReference type="ARBA" id="ARBA00047984"/>
    </source>
</evidence>
<evidence type="ECO:0000313" key="10">
    <source>
        <dbReference type="EMBL" id="EDW44024.1"/>
    </source>
</evidence>
<feature type="region of interest" description="Disordered" evidence="8">
    <location>
        <begin position="305"/>
        <end position="331"/>
    </location>
</feature>
<dbReference type="GO" id="GO:0005829">
    <property type="term" value="C:cytosol"/>
    <property type="evidence" value="ECO:0007669"/>
    <property type="project" value="EnsemblMetazoa"/>
</dbReference>
<dbReference type="Proteomes" id="UP000001292">
    <property type="component" value="Unassembled WGS sequence"/>
</dbReference>
<evidence type="ECO:0000256" key="6">
    <source>
        <dbReference type="ARBA" id="ARBA00022840"/>
    </source>
</evidence>
<keyword evidence="4" id="KW-0378">Hydrolase</keyword>
<dbReference type="HOGENOM" id="CLU_011462_0_0_1"/>
<reference evidence="10 11" key="1">
    <citation type="journal article" date="2007" name="Nature">
        <title>Evolution of genes and genomes on the Drosophila phylogeny.</title>
        <authorList>
            <consortium name="Drosophila 12 Genomes Consortium"/>
            <person name="Clark A.G."/>
            <person name="Eisen M.B."/>
            <person name="Smith D.R."/>
            <person name="Bergman C.M."/>
            <person name="Oliver B."/>
            <person name="Markow T.A."/>
            <person name="Kaufman T.C."/>
            <person name="Kellis M."/>
            <person name="Gelbart W."/>
            <person name="Iyer V.N."/>
            <person name="Pollard D.A."/>
            <person name="Sackton T.B."/>
            <person name="Larracuente A.M."/>
            <person name="Singh N.D."/>
            <person name="Abad J.P."/>
            <person name="Abt D.N."/>
            <person name="Adryan B."/>
            <person name="Aguade M."/>
            <person name="Akashi H."/>
            <person name="Anderson W.W."/>
            <person name="Aquadro C.F."/>
            <person name="Ardell D.H."/>
            <person name="Arguello R."/>
            <person name="Artieri C.G."/>
            <person name="Barbash D.A."/>
            <person name="Barker D."/>
            <person name="Barsanti P."/>
            <person name="Batterham P."/>
            <person name="Batzoglou S."/>
            <person name="Begun D."/>
            <person name="Bhutkar A."/>
            <person name="Blanco E."/>
            <person name="Bosak S.A."/>
            <person name="Bradley R.K."/>
            <person name="Brand A.D."/>
            <person name="Brent M.R."/>
            <person name="Brooks A.N."/>
            <person name="Brown R.H."/>
            <person name="Butlin R.K."/>
            <person name="Caggese C."/>
            <person name="Calvi B.R."/>
            <person name="Bernardo de Carvalho A."/>
            <person name="Caspi A."/>
            <person name="Castrezana S."/>
            <person name="Celniker S.E."/>
            <person name="Chang J.L."/>
            <person name="Chapple C."/>
            <person name="Chatterji S."/>
            <person name="Chinwalla A."/>
            <person name="Civetta A."/>
            <person name="Clifton S.W."/>
            <person name="Comeron J.M."/>
            <person name="Costello J.C."/>
            <person name="Coyne J.A."/>
            <person name="Daub J."/>
            <person name="David R.G."/>
            <person name="Delcher A.L."/>
            <person name="Delehaunty K."/>
            <person name="Do C.B."/>
            <person name="Ebling H."/>
            <person name="Edwards K."/>
            <person name="Eickbush T."/>
            <person name="Evans J.D."/>
            <person name="Filipski A."/>
            <person name="Findeiss S."/>
            <person name="Freyhult E."/>
            <person name="Fulton L."/>
            <person name="Fulton R."/>
            <person name="Garcia A.C."/>
            <person name="Gardiner A."/>
            <person name="Garfield D.A."/>
            <person name="Garvin B.E."/>
            <person name="Gibson G."/>
            <person name="Gilbert D."/>
            <person name="Gnerre S."/>
            <person name="Godfrey J."/>
            <person name="Good R."/>
            <person name="Gotea V."/>
            <person name="Gravely B."/>
            <person name="Greenberg A.J."/>
            <person name="Griffiths-Jones S."/>
            <person name="Gross S."/>
            <person name="Guigo R."/>
            <person name="Gustafson E.A."/>
            <person name="Haerty W."/>
            <person name="Hahn M.W."/>
            <person name="Halligan D.L."/>
            <person name="Halpern A.L."/>
            <person name="Halter G.M."/>
            <person name="Han M.V."/>
            <person name="Heger A."/>
            <person name="Hillier L."/>
            <person name="Hinrichs A.S."/>
            <person name="Holmes I."/>
            <person name="Hoskins R.A."/>
            <person name="Hubisz M.J."/>
            <person name="Hultmark D."/>
            <person name="Huntley M.A."/>
            <person name="Jaffe D.B."/>
            <person name="Jagadeeshan S."/>
            <person name="Jeck W.R."/>
            <person name="Johnson J."/>
            <person name="Jones C.D."/>
            <person name="Jordan W.C."/>
            <person name="Karpen G.H."/>
            <person name="Kataoka E."/>
            <person name="Keightley P.D."/>
            <person name="Kheradpour P."/>
            <person name="Kirkness E.F."/>
            <person name="Koerich L.B."/>
            <person name="Kristiansen K."/>
            <person name="Kudrna D."/>
            <person name="Kulathinal R.J."/>
            <person name="Kumar S."/>
            <person name="Kwok R."/>
            <person name="Lander E."/>
            <person name="Langley C.H."/>
            <person name="Lapoint R."/>
            <person name="Lazzaro B.P."/>
            <person name="Lee S.J."/>
            <person name="Levesque L."/>
            <person name="Li R."/>
            <person name="Lin C.F."/>
            <person name="Lin M.F."/>
            <person name="Lindblad-Toh K."/>
            <person name="Llopart A."/>
            <person name="Long M."/>
            <person name="Low L."/>
            <person name="Lozovsky E."/>
            <person name="Lu J."/>
            <person name="Luo M."/>
            <person name="Machado C.A."/>
            <person name="Makalowski W."/>
            <person name="Marzo M."/>
            <person name="Matsuda M."/>
            <person name="Matzkin L."/>
            <person name="McAllister B."/>
            <person name="McBride C.S."/>
            <person name="McKernan B."/>
            <person name="McKernan K."/>
            <person name="Mendez-Lago M."/>
            <person name="Minx P."/>
            <person name="Mollenhauer M.U."/>
            <person name="Montooth K."/>
            <person name="Mount S.M."/>
            <person name="Mu X."/>
            <person name="Myers E."/>
            <person name="Negre B."/>
            <person name="Newfeld S."/>
            <person name="Nielsen R."/>
            <person name="Noor M.A."/>
            <person name="O'Grady P."/>
            <person name="Pachter L."/>
            <person name="Papaceit M."/>
            <person name="Parisi M.J."/>
            <person name="Parisi M."/>
            <person name="Parts L."/>
            <person name="Pedersen J.S."/>
            <person name="Pesole G."/>
            <person name="Phillippy A.M."/>
            <person name="Ponting C.P."/>
            <person name="Pop M."/>
            <person name="Porcelli D."/>
            <person name="Powell J.R."/>
            <person name="Prohaska S."/>
            <person name="Pruitt K."/>
            <person name="Puig M."/>
            <person name="Quesneville H."/>
            <person name="Ram K.R."/>
            <person name="Rand D."/>
            <person name="Rasmussen M.D."/>
            <person name="Reed L.K."/>
            <person name="Reenan R."/>
            <person name="Reily A."/>
            <person name="Remington K.A."/>
            <person name="Rieger T.T."/>
            <person name="Ritchie M.G."/>
            <person name="Robin C."/>
            <person name="Rogers Y.H."/>
            <person name="Rohde C."/>
            <person name="Rozas J."/>
            <person name="Rubenfield M.J."/>
            <person name="Ruiz A."/>
            <person name="Russo S."/>
            <person name="Salzberg S.L."/>
            <person name="Sanchez-Gracia A."/>
            <person name="Saranga D.J."/>
            <person name="Sato H."/>
            <person name="Schaeffer S.W."/>
            <person name="Schatz M.C."/>
            <person name="Schlenke T."/>
            <person name="Schwartz R."/>
            <person name="Segarra C."/>
            <person name="Singh R.S."/>
            <person name="Sirot L."/>
            <person name="Sirota M."/>
            <person name="Sisneros N.B."/>
            <person name="Smith C.D."/>
            <person name="Smith T.F."/>
            <person name="Spieth J."/>
            <person name="Stage D.E."/>
            <person name="Stark A."/>
            <person name="Stephan W."/>
            <person name="Strausberg R.L."/>
            <person name="Strempel S."/>
            <person name="Sturgill D."/>
            <person name="Sutton G."/>
            <person name="Sutton G.G."/>
            <person name="Tao W."/>
            <person name="Teichmann S."/>
            <person name="Tobari Y.N."/>
            <person name="Tomimura Y."/>
            <person name="Tsolas J.M."/>
            <person name="Valente V.L."/>
            <person name="Venter E."/>
            <person name="Venter J.C."/>
            <person name="Vicario S."/>
            <person name="Vieira F.G."/>
            <person name="Vilella A.J."/>
            <person name="Villasante A."/>
            <person name="Walenz B."/>
            <person name="Wang J."/>
            <person name="Wasserman M."/>
            <person name="Watts T."/>
            <person name="Wilson D."/>
            <person name="Wilson R.K."/>
            <person name="Wing R.A."/>
            <person name="Wolfner M.F."/>
            <person name="Wong A."/>
            <person name="Wong G.K."/>
            <person name="Wu C.I."/>
            <person name="Wu G."/>
            <person name="Yamamoto D."/>
            <person name="Yang H.P."/>
            <person name="Yang S.P."/>
            <person name="Yorke J.A."/>
            <person name="Yoshida K."/>
            <person name="Zdobnov E."/>
            <person name="Zhang P."/>
            <person name="Zhang Y."/>
            <person name="Zimin A.V."/>
            <person name="Baldwin J."/>
            <person name="Abdouelleil A."/>
            <person name="Abdulkadir J."/>
            <person name="Abebe A."/>
            <person name="Abera B."/>
            <person name="Abreu J."/>
            <person name="Acer S.C."/>
            <person name="Aftuck L."/>
            <person name="Alexander A."/>
            <person name="An P."/>
            <person name="Anderson E."/>
            <person name="Anderson S."/>
            <person name="Arachi H."/>
            <person name="Azer M."/>
            <person name="Bachantsang P."/>
            <person name="Barry A."/>
            <person name="Bayul T."/>
            <person name="Berlin A."/>
            <person name="Bessette D."/>
            <person name="Bloom T."/>
            <person name="Blye J."/>
            <person name="Boguslavskiy L."/>
            <person name="Bonnet C."/>
            <person name="Boukhgalter B."/>
            <person name="Bourzgui I."/>
            <person name="Brown A."/>
            <person name="Cahill P."/>
            <person name="Channer S."/>
            <person name="Cheshatsang Y."/>
            <person name="Chuda L."/>
            <person name="Citroen M."/>
            <person name="Collymore A."/>
            <person name="Cooke P."/>
            <person name="Costello M."/>
            <person name="D'Aco K."/>
            <person name="Daza R."/>
            <person name="De Haan G."/>
            <person name="DeGray S."/>
            <person name="DeMaso C."/>
            <person name="Dhargay N."/>
            <person name="Dooley K."/>
            <person name="Dooley E."/>
            <person name="Doricent M."/>
            <person name="Dorje P."/>
            <person name="Dorjee K."/>
            <person name="Dupes A."/>
            <person name="Elong R."/>
            <person name="Falk J."/>
            <person name="Farina A."/>
            <person name="Faro S."/>
            <person name="Ferguson D."/>
            <person name="Fisher S."/>
            <person name="Foley C.D."/>
            <person name="Franke A."/>
            <person name="Friedrich D."/>
            <person name="Gadbois L."/>
            <person name="Gearin G."/>
            <person name="Gearin C.R."/>
            <person name="Giannoukos G."/>
            <person name="Goode T."/>
            <person name="Graham J."/>
            <person name="Grandbois E."/>
            <person name="Grewal S."/>
            <person name="Gyaltsen K."/>
            <person name="Hafez N."/>
            <person name="Hagos B."/>
            <person name="Hall J."/>
            <person name="Henson C."/>
            <person name="Hollinger A."/>
            <person name="Honan T."/>
            <person name="Huard M.D."/>
            <person name="Hughes L."/>
            <person name="Hurhula B."/>
            <person name="Husby M.E."/>
            <person name="Kamat A."/>
            <person name="Kanga B."/>
            <person name="Kashin S."/>
            <person name="Khazanovich D."/>
            <person name="Kisner P."/>
            <person name="Lance K."/>
            <person name="Lara M."/>
            <person name="Lee W."/>
            <person name="Lennon N."/>
            <person name="Letendre F."/>
            <person name="LeVine R."/>
            <person name="Lipovsky A."/>
            <person name="Liu X."/>
            <person name="Liu J."/>
            <person name="Liu S."/>
            <person name="Lokyitsang T."/>
            <person name="Lokyitsang Y."/>
            <person name="Lubonja R."/>
            <person name="Lui A."/>
            <person name="MacDonald P."/>
            <person name="Magnisalis V."/>
            <person name="Maru K."/>
            <person name="Matthews C."/>
            <person name="McCusker W."/>
            <person name="McDonough S."/>
            <person name="Mehta T."/>
            <person name="Meldrim J."/>
            <person name="Meneus L."/>
            <person name="Mihai O."/>
            <person name="Mihalev A."/>
            <person name="Mihova T."/>
            <person name="Mittelman R."/>
            <person name="Mlenga V."/>
            <person name="Montmayeur A."/>
            <person name="Mulrain L."/>
            <person name="Navidi A."/>
            <person name="Naylor J."/>
            <person name="Negash T."/>
            <person name="Nguyen T."/>
            <person name="Nguyen N."/>
            <person name="Nicol R."/>
            <person name="Norbu C."/>
            <person name="Norbu N."/>
            <person name="Novod N."/>
            <person name="O'Neill B."/>
            <person name="Osman S."/>
            <person name="Markiewicz E."/>
            <person name="Oyono O.L."/>
            <person name="Patti C."/>
            <person name="Phunkhang P."/>
            <person name="Pierre F."/>
            <person name="Priest M."/>
            <person name="Raghuraman S."/>
            <person name="Rege F."/>
            <person name="Reyes R."/>
            <person name="Rise C."/>
            <person name="Rogov P."/>
            <person name="Ross K."/>
            <person name="Ryan E."/>
            <person name="Settipalli S."/>
            <person name="Shea T."/>
            <person name="Sherpa N."/>
            <person name="Shi L."/>
            <person name="Shih D."/>
            <person name="Sparrow T."/>
            <person name="Spaulding J."/>
            <person name="Stalker J."/>
            <person name="Stange-Thomann N."/>
            <person name="Stavropoulos S."/>
            <person name="Stone C."/>
            <person name="Strader C."/>
            <person name="Tesfaye S."/>
            <person name="Thomson T."/>
            <person name="Thoulutsang Y."/>
            <person name="Thoulutsang D."/>
            <person name="Topham K."/>
            <person name="Topping I."/>
            <person name="Tsamla T."/>
            <person name="Vassiliev H."/>
            <person name="Vo A."/>
            <person name="Wangchuk T."/>
            <person name="Wangdi T."/>
            <person name="Weiand M."/>
            <person name="Wilkinson J."/>
            <person name="Wilson A."/>
            <person name="Yadav S."/>
            <person name="Young G."/>
            <person name="Yu Q."/>
            <person name="Zembek L."/>
            <person name="Zhong D."/>
            <person name="Zimmer A."/>
            <person name="Zwirko Z."/>
            <person name="Jaffe D.B."/>
            <person name="Alvarez P."/>
            <person name="Brockman W."/>
            <person name="Butler J."/>
            <person name="Chin C."/>
            <person name="Gnerre S."/>
            <person name="Grabherr M."/>
            <person name="Kleber M."/>
            <person name="Mauceli E."/>
            <person name="MacCallum I."/>
        </authorList>
    </citation>
    <scope>NUCLEOTIDE SEQUENCE [LARGE SCALE GENOMIC DNA]</scope>
    <source>
        <strain evidence="11">Rob3c / Tucson 14021-0248.25</strain>
    </source>
</reference>
<name>B4I9Z3_DROSE</name>
<dbReference type="OMA" id="WHTDLMV"/>
<evidence type="ECO:0000256" key="1">
    <source>
        <dbReference type="ARBA" id="ARBA00012552"/>
    </source>
</evidence>
<keyword evidence="11" id="KW-1185">Reference proteome</keyword>
<dbReference type="InterPro" id="IPR027417">
    <property type="entry name" value="P-loop_NTPase"/>
</dbReference>
<organism evidence="11">
    <name type="scientific">Drosophila sechellia</name>
    <name type="common">Fruit fly</name>
    <dbReference type="NCBI Taxonomy" id="7238"/>
    <lineage>
        <taxon>Eukaryota</taxon>
        <taxon>Metazoa</taxon>
        <taxon>Ecdysozoa</taxon>
        <taxon>Arthropoda</taxon>
        <taxon>Hexapoda</taxon>
        <taxon>Insecta</taxon>
        <taxon>Pterygota</taxon>
        <taxon>Neoptera</taxon>
        <taxon>Endopterygota</taxon>
        <taxon>Diptera</taxon>
        <taxon>Brachycera</taxon>
        <taxon>Muscomorpha</taxon>
        <taxon>Ephydroidea</taxon>
        <taxon>Drosophilidae</taxon>
        <taxon>Drosophila</taxon>
        <taxon>Sophophora</taxon>
    </lineage>
</organism>
<keyword evidence="3" id="KW-0547">Nucleotide-binding</keyword>
<dbReference type="PhylomeDB" id="B4I9Z3"/>
<evidence type="ECO:0000256" key="5">
    <source>
        <dbReference type="ARBA" id="ARBA00022806"/>
    </source>
</evidence>